<accession>A0A9K3GVY9</accession>
<dbReference type="SUPFAM" id="SSF50249">
    <property type="entry name" value="Nucleic acid-binding proteins"/>
    <property type="match status" value="3"/>
</dbReference>
<dbReference type="AlphaFoldDB" id="A0A9K3GVY9"/>
<feature type="compositionally biased region" description="Polar residues" evidence="1">
    <location>
        <begin position="519"/>
        <end position="528"/>
    </location>
</feature>
<reference evidence="4" key="2">
    <citation type="submission" date="2020-06" db="EMBL/GenBank/DDBJ databases">
        <title>Helianthus annuus Genome sequencing and assembly Release 2.</title>
        <authorList>
            <person name="Gouzy J."/>
            <person name="Langlade N."/>
            <person name="Munos S."/>
        </authorList>
    </citation>
    <scope>NUCLEOTIDE SEQUENCE</scope>
    <source>
        <tissue evidence="4">Leaves</tissue>
    </source>
</reference>
<name>A0A9K3GVY9_HELAN</name>
<dbReference type="EMBL" id="MNCJ02000323">
    <property type="protein sequence ID" value="KAF5796048.1"/>
    <property type="molecule type" value="Genomic_DNA"/>
</dbReference>
<protein>
    <submittedName>
        <fullName evidence="4">Nucleic acid-binding, replication factor A</fullName>
    </submittedName>
</protein>
<reference evidence="4" key="1">
    <citation type="journal article" date="2017" name="Nature">
        <title>The sunflower genome provides insights into oil metabolism, flowering and Asterid evolution.</title>
        <authorList>
            <person name="Badouin H."/>
            <person name="Gouzy J."/>
            <person name="Grassa C.J."/>
            <person name="Murat F."/>
            <person name="Staton S.E."/>
            <person name="Cottret L."/>
            <person name="Lelandais-Briere C."/>
            <person name="Owens G.L."/>
            <person name="Carrere S."/>
            <person name="Mayjonade B."/>
            <person name="Legrand L."/>
            <person name="Gill N."/>
            <person name="Kane N.C."/>
            <person name="Bowers J.E."/>
            <person name="Hubner S."/>
            <person name="Bellec A."/>
            <person name="Berard A."/>
            <person name="Berges H."/>
            <person name="Blanchet N."/>
            <person name="Boniface M.C."/>
            <person name="Brunel D."/>
            <person name="Catrice O."/>
            <person name="Chaidir N."/>
            <person name="Claudel C."/>
            <person name="Donnadieu C."/>
            <person name="Faraut T."/>
            <person name="Fievet G."/>
            <person name="Helmstetter N."/>
            <person name="King M."/>
            <person name="Knapp S.J."/>
            <person name="Lai Z."/>
            <person name="Le Paslier M.C."/>
            <person name="Lippi Y."/>
            <person name="Lorenzon L."/>
            <person name="Mandel J.R."/>
            <person name="Marage G."/>
            <person name="Marchand G."/>
            <person name="Marquand E."/>
            <person name="Bret-Mestries E."/>
            <person name="Morien E."/>
            <person name="Nambeesan S."/>
            <person name="Nguyen T."/>
            <person name="Pegot-Espagnet P."/>
            <person name="Pouilly N."/>
            <person name="Raftis F."/>
            <person name="Sallet E."/>
            <person name="Schiex T."/>
            <person name="Thomas J."/>
            <person name="Vandecasteele C."/>
            <person name="Vares D."/>
            <person name="Vear F."/>
            <person name="Vautrin S."/>
            <person name="Crespi M."/>
            <person name="Mangin B."/>
            <person name="Burke J.M."/>
            <person name="Salse J."/>
            <person name="Munos S."/>
            <person name="Vincourt P."/>
            <person name="Rieseberg L.H."/>
            <person name="Langlade N.B."/>
        </authorList>
    </citation>
    <scope>NUCLEOTIDE SEQUENCE</scope>
    <source>
        <tissue evidence="4">Leaves</tissue>
    </source>
</reference>
<dbReference type="GO" id="GO:0000724">
    <property type="term" value="P:double-strand break repair via homologous recombination"/>
    <property type="evidence" value="ECO:0000318"/>
    <property type="project" value="GO_Central"/>
</dbReference>
<evidence type="ECO:0000313" key="5">
    <source>
        <dbReference type="EMBL" id="KAF5796048.1"/>
    </source>
</evidence>
<dbReference type="GO" id="GO:0005662">
    <property type="term" value="C:DNA replication factor A complex"/>
    <property type="evidence" value="ECO:0000318"/>
    <property type="project" value="GO_Central"/>
</dbReference>
<dbReference type="Gene3D" id="2.40.50.140">
    <property type="entry name" value="Nucleic acid-binding proteins"/>
    <property type="match status" value="3"/>
</dbReference>
<evidence type="ECO:0000259" key="2">
    <source>
        <dbReference type="Pfam" id="PF02721"/>
    </source>
</evidence>
<feature type="domain" description="Replication factor A C-terminal" evidence="3">
    <location>
        <begin position="295"/>
        <end position="429"/>
    </location>
</feature>
<dbReference type="GO" id="GO:0051321">
    <property type="term" value="P:meiotic cell cycle"/>
    <property type="evidence" value="ECO:0000318"/>
    <property type="project" value="GO_Central"/>
</dbReference>
<keyword evidence="6" id="KW-1185">Reference proteome</keyword>
<proteinExistence type="predicted"/>
<dbReference type="InterPro" id="IPR012340">
    <property type="entry name" value="NA-bd_OB-fold"/>
</dbReference>
<dbReference type="PANTHER" id="PTHR47165">
    <property type="entry name" value="OS03G0429900 PROTEIN"/>
    <property type="match status" value="1"/>
</dbReference>
<gene>
    <name evidence="5" type="ORF">HanXRQr2_Chr08g0346901</name>
    <name evidence="4" type="ORF">HanXRQr2_Chr17g0827021</name>
</gene>
<evidence type="ECO:0000313" key="6">
    <source>
        <dbReference type="Proteomes" id="UP000215914"/>
    </source>
</evidence>
<dbReference type="OrthoDB" id="1055239at2759"/>
<dbReference type="GO" id="GO:0006260">
    <property type="term" value="P:DNA replication"/>
    <property type="evidence" value="ECO:0000318"/>
    <property type="project" value="GO_Central"/>
</dbReference>
<dbReference type="CDD" id="cd04480">
    <property type="entry name" value="RPA1_DBD_A_like"/>
    <property type="match status" value="1"/>
</dbReference>
<dbReference type="GO" id="GO:0003684">
    <property type="term" value="F:damaged DNA binding"/>
    <property type="evidence" value="ECO:0000318"/>
    <property type="project" value="GO_Central"/>
</dbReference>
<evidence type="ECO:0000259" key="3">
    <source>
        <dbReference type="Pfam" id="PF08646"/>
    </source>
</evidence>
<dbReference type="InterPro" id="IPR013955">
    <property type="entry name" value="Rep_factor-A_C"/>
</dbReference>
<dbReference type="InterPro" id="IPR003871">
    <property type="entry name" value="RFA1B/D_OB_1st"/>
</dbReference>
<evidence type="ECO:0000256" key="1">
    <source>
        <dbReference type="SAM" id="MobiDB-lite"/>
    </source>
</evidence>
<sequence>MEGKNIIYLNDIDGKTRAFTIKVKVVRLWKRSNPKKAGETWAIDMVLMDEKGTKMQATVWSNDFKKHEKILQQNECYTVFKPRFDKNNQKFKHFDTKYVLTFNLETTIRKCNNFIGPTHGFEFSTFKSIKNGGVSSEFRTDFIGYVEEWFAREDTTTRYGKQSYKMDLILRDLEGIALKLTLWEEYCDQMQEYISKNKEEEHIVLIVQFGSVHDYKGTINVANAYYITKLFINERNEEIVNFKRSYIGKASVTTSTHRSIGQSGVTSNEDEFLHNTTFSTIRQIREIAQVMHVIVVGTVMAVDKDSEWYYLGCESCNCKASPSLQFPEDDNGSDDVDPKEVLVCTNKKCKRDVVPAVHMYKVSIQVEDCTGIVNLTLFDRDTVKLLGLSAKQLVDKYLQVSDDEKTIPAEFNAFINKKYAFKIHVKKYNVDNKVDGFSINKLVDDPAIIAKLEKKFDVVPFEEFDSMILPTTVSSSQSDAGVKDSKSYAVDDSTPLPKNYESRKSPCDLKRTLEDSNDLDNSYSVSSTKSRKIETKEDIKAQMKDKLLIPKLEK</sequence>
<dbReference type="EMBL" id="MNCJ02000332">
    <property type="protein sequence ID" value="KAF5757465.1"/>
    <property type="molecule type" value="Genomic_DNA"/>
</dbReference>
<dbReference type="GO" id="GO:0043047">
    <property type="term" value="F:single-stranded telomeric DNA binding"/>
    <property type="evidence" value="ECO:0000318"/>
    <property type="project" value="GO_Central"/>
</dbReference>
<dbReference type="Proteomes" id="UP000215914">
    <property type="component" value="Unassembled WGS sequence"/>
</dbReference>
<dbReference type="Pfam" id="PF08646">
    <property type="entry name" value="Rep_fac-A_C"/>
    <property type="match status" value="1"/>
</dbReference>
<comment type="caution">
    <text evidence="4">The sequence shown here is derived from an EMBL/GenBank/DDBJ whole genome shotgun (WGS) entry which is preliminary data.</text>
</comment>
<dbReference type="GO" id="GO:0007004">
    <property type="term" value="P:telomere maintenance via telomerase"/>
    <property type="evidence" value="ECO:0000318"/>
    <property type="project" value="GO_Central"/>
</dbReference>
<dbReference type="Pfam" id="PF02721">
    <property type="entry name" value="DUF223"/>
    <property type="match status" value="1"/>
</dbReference>
<evidence type="ECO:0000313" key="4">
    <source>
        <dbReference type="EMBL" id="KAF5757465.1"/>
    </source>
</evidence>
<feature type="region of interest" description="Disordered" evidence="1">
    <location>
        <begin position="474"/>
        <end position="536"/>
    </location>
</feature>
<dbReference type="CDD" id="cd04481">
    <property type="entry name" value="RPA1_DBD_B_like"/>
    <property type="match status" value="1"/>
</dbReference>
<dbReference type="Gramene" id="mRNA:HanXRQr2_Chr08g0346901">
    <property type="protein sequence ID" value="mRNA:HanXRQr2_Chr08g0346901"/>
    <property type="gene ID" value="HanXRQr2_Chr08g0346901"/>
</dbReference>
<dbReference type="PANTHER" id="PTHR47165:SF4">
    <property type="entry name" value="OS03G0429900 PROTEIN"/>
    <property type="match status" value="1"/>
</dbReference>
<dbReference type="Gramene" id="mRNA:HanXRQr2_Chr17g0827021">
    <property type="protein sequence ID" value="mRNA:HanXRQr2_Chr17g0827021"/>
    <property type="gene ID" value="HanXRQr2_Chr17g0827021"/>
</dbReference>
<feature type="compositionally biased region" description="Basic and acidic residues" evidence="1">
    <location>
        <begin position="500"/>
        <end position="514"/>
    </location>
</feature>
<dbReference type="GO" id="GO:0006289">
    <property type="term" value="P:nucleotide-excision repair"/>
    <property type="evidence" value="ECO:0000318"/>
    <property type="project" value="GO_Central"/>
</dbReference>
<organism evidence="4 6">
    <name type="scientific">Helianthus annuus</name>
    <name type="common">Common sunflower</name>
    <dbReference type="NCBI Taxonomy" id="4232"/>
    <lineage>
        <taxon>Eukaryota</taxon>
        <taxon>Viridiplantae</taxon>
        <taxon>Streptophyta</taxon>
        <taxon>Embryophyta</taxon>
        <taxon>Tracheophyta</taxon>
        <taxon>Spermatophyta</taxon>
        <taxon>Magnoliopsida</taxon>
        <taxon>eudicotyledons</taxon>
        <taxon>Gunneridae</taxon>
        <taxon>Pentapetalae</taxon>
        <taxon>asterids</taxon>
        <taxon>campanulids</taxon>
        <taxon>Asterales</taxon>
        <taxon>Asteraceae</taxon>
        <taxon>Asteroideae</taxon>
        <taxon>Heliantheae alliance</taxon>
        <taxon>Heliantheae</taxon>
        <taxon>Helianthus</taxon>
    </lineage>
</organism>
<feature type="domain" description="Replication protein A 70 kDa DNA-binding subunit B/D first OB fold" evidence="2">
    <location>
        <begin position="8"/>
        <end position="111"/>
    </location>
</feature>